<organism evidence="2">
    <name type="scientific">mine drainage metagenome</name>
    <dbReference type="NCBI Taxonomy" id="410659"/>
    <lineage>
        <taxon>unclassified sequences</taxon>
        <taxon>metagenomes</taxon>
        <taxon>ecological metagenomes</taxon>
    </lineage>
</organism>
<comment type="caution">
    <text evidence="2">The sequence shown here is derived from an EMBL/GenBank/DDBJ whole genome shotgun (WGS) entry which is preliminary data.</text>
</comment>
<proteinExistence type="predicted"/>
<dbReference type="AlphaFoldDB" id="T1C3R2"/>
<accession>T1C3R2</accession>
<protein>
    <submittedName>
        <fullName evidence="2">Transposase</fullName>
    </submittedName>
</protein>
<name>T1C3R2_9ZZZZ</name>
<evidence type="ECO:0000313" key="2">
    <source>
        <dbReference type="EMBL" id="EQD76622.1"/>
    </source>
</evidence>
<dbReference type="EMBL" id="AUZX01003135">
    <property type="protein sequence ID" value="EQD74735.1"/>
    <property type="molecule type" value="Genomic_DNA"/>
</dbReference>
<feature type="non-terminal residue" evidence="2">
    <location>
        <position position="66"/>
    </location>
</feature>
<reference evidence="2" key="1">
    <citation type="submission" date="2013-08" db="EMBL/GenBank/DDBJ databases">
        <authorList>
            <person name="Mendez C."/>
            <person name="Richter M."/>
            <person name="Ferrer M."/>
            <person name="Sanchez J."/>
        </authorList>
    </citation>
    <scope>NUCLEOTIDE SEQUENCE</scope>
</reference>
<gene>
    <name evidence="1" type="ORF">B1A_04326</name>
    <name evidence="2" type="ORF">B1B_01560</name>
</gene>
<dbReference type="EMBL" id="AUZY01001012">
    <property type="protein sequence ID" value="EQD76622.1"/>
    <property type="molecule type" value="Genomic_DNA"/>
</dbReference>
<reference evidence="2" key="2">
    <citation type="journal article" date="2014" name="ISME J.">
        <title>Microbial stratification in low pH oxic and suboxic macroscopic growths along an acid mine drainage.</title>
        <authorList>
            <person name="Mendez-Garcia C."/>
            <person name="Mesa V."/>
            <person name="Sprenger R.R."/>
            <person name="Richter M."/>
            <person name="Diez M.S."/>
            <person name="Solano J."/>
            <person name="Bargiela R."/>
            <person name="Golyshina O.V."/>
            <person name="Manteca A."/>
            <person name="Ramos J.L."/>
            <person name="Gallego J.R."/>
            <person name="Llorente I."/>
            <person name="Martins Dos Santos V.A."/>
            <person name="Jensen O.N."/>
            <person name="Pelaez A.I."/>
            <person name="Sanchez J."/>
            <person name="Ferrer M."/>
        </authorList>
    </citation>
    <scope>NUCLEOTIDE SEQUENCE</scope>
</reference>
<evidence type="ECO:0000313" key="1">
    <source>
        <dbReference type="EMBL" id="EQD74735.1"/>
    </source>
</evidence>
<sequence length="66" mass="7437">MHIDIVPNRKAAPTILLRESYREGKKVRKRTLANLSSLPLAQIEAIRAVLRGEELRPVAQSFEITA</sequence>